<evidence type="ECO:0000313" key="1">
    <source>
        <dbReference type="EMBL" id="KAF5203766.1"/>
    </source>
</evidence>
<dbReference type="SUPFAM" id="SSF53187">
    <property type="entry name" value="Zn-dependent exopeptidases"/>
    <property type="match status" value="1"/>
</dbReference>
<comment type="caution">
    <text evidence="1">The sequence shown here is derived from an EMBL/GenBank/DDBJ whole genome shotgun (WGS) entry which is preliminary data.</text>
</comment>
<keyword evidence="2" id="KW-1185">Reference proteome</keyword>
<dbReference type="PANTHER" id="PTHR11014:SF140">
    <property type="entry name" value="IAA-AMINO ACID HYDROLASE ILR1-LIKE 3"/>
    <property type="match status" value="1"/>
</dbReference>
<accession>A0A7J6X207</accession>
<reference evidence="1 2" key="1">
    <citation type="submission" date="2020-06" db="EMBL/GenBank/DDBJ databases">
        <title>Transcriptomic and genomic resources for Thalictrum thalictroides and T. hernandezii: Facilitating candidate gene discovery in an emerging model plant lineage.</title>
        <authorList>
            <person name="Arias T."/>
            <person name="Riano-Pachon D.M."/>
            <person name="Di Stilio V.S."/>
        </authorList>
    </citation>
    <scope>NUCLEOTIDE SEQUENCE [LARGE SCALE GENOMIC DNA]</scope>
    <source>
        <strain evidence="2">cv. WT478/WT964</strain>
        <tissue evidence="1">Leaves</tissue>
    </source>
</reference>
<proteinExistence type="predicted"/>
<dbReference type="InterPro" id="IPR017439">
    <property type="entry name" value="Amidohydrolase"/>
</dbReference>
<keyword evidence="1" id="KW-0378">Hydrolase</keyword>
<dbReference type="PANTHER" id="PTHR11014">
    <property type="entry name" value="PEPTIDASE M20 FAMILY MEMBER"/>
    <property type="match status" value="1"/>
</dbReference>
<dbReference type="Proteomes" id="UP000554482">
    <property type="component" value="Unassembled WGS sequence"/>
</dbReference>
<dbReference type="AlphaFoldDB" id="A0A7J6X207"/>
<dbReference type="GO" id="GO:0016787">
    <property type="term" value="F:hydrolase activity"/>
    <property type="evidence" value="ECO:0007669"/>
    <property type="project" value="UniProtKB-KW"/>
</dbReference>
<dbReference type="Gene3D" id="3.40.630.10">
    <property type="entry name" value="Zn peptidases"/>
    <property type="match status" value="1"/>
</dbReference>
<gene>
    <name evidence="1" type="ORF">FRX31_006647</name>
</gene>
<dbReference type="EMBL" id="JABWDY010006318">
    <property type="protein sequence ID" value="KAF5203766.1"/>
    <property type="molecule type" value="Genomic_DNA"/>
</dbReference>
<sequence>MNSAKSEKYWLASIRRQIHEYAELKFEEHNTGALIRRELDKLGISYTYHFAATGIVAAIGDGSSPVVAHRADMDAISSTIYRLI</sequence>
<name>A0A7J6X207_THATH</name>
<evidence type="ECO:0000313" key="2">
    <source>
        <dbReference type="Proteomes" id="UP000554482"/>
    </source>
</evidence>
<organism evidence="1 2">
    <name type="scientific">Thalictrum thalictroides</name>
    <name type="common">Rue-anemone</name>
    <name type="synonym">Anemone thalictroides</name>
    <dbReference type="NCBI Taxonomy" id="46969"/>
    <lineage>
        <taxon>Eukaryota</taxon>
        <taxon>Viridiplantae</taxon>
        <taxon>Streptophyta</taxon>
        <taxon>Embryophyta</taxon>
        <taxon>Tracheophyta</taxon>
        <taxon>Spermatophyta</taxon>
        <taxon>Magnoliopsida</taxon>
        <taxon>Ranunculales</taxon>
        <taxon>Ranunculaceae</taxon>
        <taxon>Thalictroideae</taxon>
        <taxon>Thalictrum</taxon>
    </lineage>
</organism>
<protein>
    <submittedName>
        <fullName evidence="1">Iaa-amino acid hydrolase ilr1</fullName>
    </submittedName>
</protein>
<dbReference type="OrthoDB" id="6119954at2759"/>